<organism evidence="2 3">
    <name type="scientific">Amphimedon queenslandica</name>
    <name type="common">Sponge</name>
    <dbReference type="NCBI Taxonomy" id="400682"/>
    <lineage>
        <taxon>Eukaryota</taxon>
        <taxon>Metazoa</taxon>
        <taxon>Porifera</taxon>
        <taxon>Demospongiae</taxon>
        <taxon>Heteroscleromorpha</taxon>
        <taxon>Haplosclerida</taxon>
        <taxon>Niphatidae</taxon>
        <taxon>Amphimedon</taxon>
    </lineage>
</organism>
<keyword evidence="1" id="KW-0732">Signal</keyword>
<feature type="chain" id="PRO_5042971550" evidence="1">
    <location>
        <begin position="24"/>
        <end position="299"/>
    </location>
</feature>
<protein>
    <submittedName>
        <fullName evidence="2">Uncharacterized protein</fullName>
    </submittedName>
</protein>
<feature type="signal peptide" evidence="1">
    <location>
        <begin position="1"/>
        <end position="23"/>
    </location>
</feature>
<dbReference type="KEGG" id="aqu:109580623"/>
<dbReference type="GeneID" id="109580623"/>
<dbReference type="Proteomes" id="UP000007879">
    <property type="component" value="Unassembled WGS sequence"/>
</dbReference>
<evidence type="ECO:0000256" key="1">
    <source>
        <dbReference type="SAM" id="SignalP"/>
    </source>
</evidence>
<name>A0AAN0IXT5_AMPQE</name>
<proteinExistence type="predicted"/>
<reference evidence="2" key="2">
    <citation type="submission" date="2024-06" db="UniProtKB">
        <authorList>
            <consortium name="EnsemblMetazoa"/>
        </authorList>
    </citation>
    <scope>IDENTIFICATION</scope>
</reference>
<dbReference type="AlphaFoldDB" id="A0AAN0IXT5"/>
<evidence type="ECO:0000313" key="2">
    <source>
        <dbReference type="EnsemblMetazoa" id="XP_019849580.1"/>
    </source>
</evidence>
<dbReference type="RefSeq" id="XP_019849580.1">
    <property type="nucleotide sequence ID" value="XM_019994021.1"/>
</dbReference>
<keyword evidence="3" id="KW-1185">Reference proteome</keyword>
<dbReference type="EnsemblMetazoa" id="XM_019994021.1">
    <property type="protein sequence ID" value="XP_019849580.1"/>
    <property type="gene ID" value="LOC109580623"/>
</dbReference>
<accession>A0AAN0IXT5</accession>
<evidence type="ECO:0000313" key="3">
    <source>
        <dbReference type="Proteomes" id="UP000007879"/>
    </source>
</evidence>
<reference evidence="3" key="1">
    <citation type="journal article" date="2010" name="Nature">
        <title>The Amphimedon queenslandica genome and the evolution of animal complexity.</title>
        <authorList>
            <person name="Srivastava M."/>
            <person name="Simakov O."/>
            <person name="Chapman J."/>
            <person name="Fahey B."/>
            <person name="Gauthier M.E."/>
            <person name="Mitros T."/>
            <person name="Richards G.S."/>
            <person name="Conaco C."/>
            <person name="Dacre M."/>
            <person name="Hellsten U."/>
            <person name="Larroux C."/>
            <person name="Putnam N.H."/>
            <person name="Stanke M."/>
            <person name="Adamska M."/>
            <person name="Darling A."/>
            <person name="Degnan S.M."/>
            <person name="Oakley T.H."/>
            <person name="Plachetzki D.C."/>
            <person name="Zhai Y."/>
            <person name="Adamski M."/>
            <person name="Calcino A."/>
            <person name="Cummins S.F."/>
            <person name="Goodstein D.M."/>
            <person name="Harris C."/>
            <person name="Jackson D.J."/>
            <person name="Leys S.P."/>
            <person name="Shu S."/>
            <person name="Woodcroft B.J."/>
            <person name="Vervoort M."/>
            <person name="Kosik K.S."/>
            <person name="Manning G."/>
            <person name="Degnan B.M."/>
            <person name="Rokhsar D.S."/>
        </authorList>
    </citation>
    <scope>NUCLEOTIDE SEQUENCE [LARGE SCALE GENOMIC DNA]</scope>
</reference>
<sequence length="299" mass="33457">MLSLKKYIVAFVALLSVYARVRATANDESFTSVNYQEEVSLDHIGSHGHMQHEPPLSCRQMKKNDPTTRSGTHYVMFRGEYIPVHCNMDVLCDSDDGWTRIVYINAQQSCPSGFTLYTSGNTKACGRRSGARDGSCDSTTFSSMGIKYSQVCGFVYAYQYNSPDAYAIHAGKTNIQTRIDSAYIDGVSITHGTPRKHIWSLMAAQSEKVTRHTKNYVCPCTAGNAQPKLPSFIGYHTTDPLWDGKNCRNNEVNCCKAGMPWFYKNLGYTTNDDIELRICGDQSQTDEDARVFSGEIYVK</sequence>